<dbReference type="EC" id="4.2.1.33" evidence="6"/>
<keyword evidence="7" id="KW-0432">Leucine biosynthesis</keyword>
<name>A0A4Q1C4B0_9BACT</name>
<reference evidence="12 13" key="1">
    <citation type="submission" date="2019-01" db="EMBL/GenBank/DDBJ databases">
        <title>Lacunisphaera sp. strain TWA-58.</title>
        <authorList>
            <person name="Chen W.-M."/>
        </authorList>
    </citation>
    <scope>NUCLEOTIDE SEQUENCE [LARGE SCALE GENOMIC DNA]</scope>
    <source>
        <strain evidence="12 13">TWA-58</strain>
    </source>
</reference>
<evidence type="ECO:0000256" key="4">
    <source>
        <dbReference type="ARBA" id="ARBA00009845"/>
    </source>
</evidence>
<evidence type="ECO:0000256" key="9">
    <source>
        <dbReference type="ARBA" id="ARBA00023239"/>
    </source>
</evidence>
<evidence type="ECO:0000256" key="7">
    <source>
        <dbReference type="ARBA" id="ARBA00022430"/>
    </source>
</evidence>
<comment type="similarity">
    <text evidence="4">Belongs to the LeuD family. LeuD type 1 subfamily.</text>
</comment>
<keyword evidence="10" id="KW-0100">Branched-chain amino acid biosynthesis</keyword>
<dbReference type="InterPro" id="IPR050075">
    <property type="entry name" value="LeuD"/>
</dbReference>
<dbReference type="OrthoDB" id="9777465at2"/>
<dbReference type="GO" id="GO:0009316">
    <property type="term" value="C:3-isopropylmalate dehydratase complex"/>
    <property type="evidence" value="ECO:0007669"/>
    <property type="project" value="InterPro"/>
</dbReference>
<comment type="caution">
    <text evidence="12">The sequence shown here is derived from an EMBL/GenBank/DDBJ whole genome shotgun (WGS) entry which is preliminary data.</text>
</comment>
<evidence type="ECO:0000256" key="6">
    <source>
        <dbReference type="ARBA" id="ARBA00011998"/>
    </source>
</evidence>
<evidence type="ECO:0000256" key="2">
    <source>
        <dbReference type="ARBA" id="ARBA00002695"/>
    </source>
</evidence>
<dbReference type="InterPro" id="IPR004431">
    <property type="entry name" value="3-IsopropMal_deHydase_ssu"/>
</dbReference>
<dbReference type="Pfam" id="PF00694">
    <property type="entry name" value="Aconitase_C"/>
    <property type="match status" value="1"/>
</dbReference>
<organism evidence="12 13">
    <name type="scientific">Oleiharenicola lentus</name>
    <dbReference type="NCBI Taxonomy" id="2508720"/>
    <lineage>
        <taxon>Bacteria</taxon>
        <taxon>Pseudomonadati</taxon>
        <taxon>Verrucomicrobiota</taxon>
        <taxon>Opitutia</taxon>
        <taxon>Opitutales</taxon>
        <taxon>Opitutaceae</taxon>
        <taxon>Oleiharenicola</taxon>
    </lineage>
</organism>
<dbReference type="GO" id="GO:0003861">
    <property type="term" value="F:3-isopropylmalate dehydratase activity"/>
    <property type="evidence" value="ECO:0007669"/>
    <property type="project" value="UniProtKB-EC"/>
</dbReference>
<keyword evidence="13" id="KW-1185">Reference proteome</keyword>
<comment type="function">
    <text evidence="2">Catalyzes the isomerization between 2-isopropylmalate and 3-isopropylmalate, via the formation of 2-isopropylmaleate.</text>
</comment>
<dbReference type="NCBIfam" id="TIGR00171">
    <property type="entry name" value="leuD"/>
    <property type="match status" value="1"/>
</dbReference>
<dbReference type="CDD" id="cd01577">
    <property type="entry name" value="IPMI_Swivel"/>
    <property type="match status" value="1"/>
</dbReference>
<comment type="catalytic activity">
    <reaction evidence="1">
        <text>(2R,3S)-3-isopropylmalate = (2S)-2-isopropylmalate</text>
        <dbReference type="Rhea" id="RHEA:32287"/>
        <dbReference type="ChEBI" id="CHEBI:1178"/>
        <dbReference type="ChEBI" id="CHEBI:35121"/>
        <dbReference type="EC" id="4.2.1.33"/>
    </reaction>
</comment>
<dbReference type="EMBL" id="SDHX01000002">
    <property type="protein sequence ID" value="RXK53220.1"/>
    <property type="molecule type" value="Genomic_DNA"/>
</dbReference>
<comment type="pathway">
    <text evidence="3">Amino-acid biosynthesis; L-leucine biosynthesis; L-leucine from 3-methyl-2-oxobutanoate: step 2/4.</text>
</comment>
<evidence type="ECO:0000313" key="13">
    <source>
        <dbReference type="Proteomes" id="UP000290218"/>
    </source>
</evidence>
<dbReference type="Gene3D" id="3.20.19.10">
    <property type="entry name" value="Aconitase, domain 4"/>
    <property type="match status" value="1"/>
</dbReference>
<dbReference type="SUPFAM" id="SSF52016">
    <property type="entry name" value="LeuD/IlvD-like"/>
    <property type="match status" value="1"/>
</dbReference>
<evidence type="ECO:0000256" key="1">
    <source>
        <dbReference type="ARBA" id="ARBA00000491"/>
    </source>
</evidence>
<sequence length="202" mass="21671">MALAKITSVTGRAVPVVGNDIDTDRIIPARFMKCVTFDGLGEFLFNDVRKDPKTGATTDHPLNQPRYQGATILLSGANFGCGSSREHAPQAIQKYGFKAIIAESYAEIFFGNSTTLGMPCVTAAREDIAKIAAAVDQNPQTEVTIDLVKLEVRFAGQTVKITQRESARDALINGRWDAIGELLDGVPAVKTTAAKLPYLATA</sequence>
<dbReference type="NCBIfam" id="NF002458">
    <property type="entry name" value="PRK01641.1"/>
    <property type="match status" value="1"/>
</dbReference>
<gene>
    <name evidence="12" type="primary">leuD</name>
    <name evidence="12" type="ORF">ESB00_16105</name>
</gene>
<evidence type="ECO:0000256" key="8">
    <source>
        <dbReference type="ARBA" id="ARBA00022605"/>
    </source>
</evidence>
<evidence type="ECO:0000313" key="12">
    <source>
        <dbReference type="EMBL" id="RXK53220.1"/>
    </source>
</evidence>
<dbReference type="RefSeq" id="WP_129048809.1">
    <property type="nucleotide sequence ID" value="NZ_SDHX01000002.1"/>
</dbReference>
<proteinExistence type="inferred from homology"/>
<evidence type="ECO:0000256" key="3">
    <source>
        <dbReference type="ARBA" id="ARBA00004729"/>
    </source>
</evidence>
<keyword evidence="9 12" id="KW-0456">Lyase</keyword>
<evidence type="ECO:0000256" key="5">
    <source>
        <dbReference type="ARBA" id="ARBA00011271"/>
    </source>
</evidence>
<comment type="subunit">
    <text evidence="5">Heterodimer of LeuC and LeuD.</text>
</comment>
<protein>
    <recommendedName>
        <fullName evidence="6">3-isopropylmalate dehydratase</fullName>
        <ecNumber evidence="6">4.2.1.33</ecNumber>
    </recommendedName>
</protein>
<dbReference type="PANTHER" id="PTHR43345:SF5">
    <property type="entry name" value="3-ISOPROPYLMALATE DEHYDRATASE SMALL SUBUNIT"/>
    <property type="match status" value="1"/>
</dbReference>
<dbReference type="Proteomes" id="UP000290218">
    <property type="component" value="Unassembled WGS sequence"/>
</dbReference>
<dbReference type="GO" id="GO:0009098">
    <property type="term" value="P:L-leucine biosynthetic process"/>
    <property type="evidence" value="ECO:0007669"/>
    <property type="project" value="UniProtKB-UniPathway"/>
</dbReference>
<accession>A0A4Q1C4B0</accession>
<evidence type="ECO:0000259" key="11">
    <source>
        <dbReference type="Pfam" id="PF00694"/>
    </source>
</evidence>
<keyword evidence="8" id="KW-0028">Amino-acid biosynthesis</keyword>
<dbReference type="InterPro" id="IPR015928">
    <property type="entry name" value="Aconitase/3IPM_dehydase_swvl"/>
</dbReference>
<dbReference type="InterPro" id="IPR033940">
    <property type="entry name" value="IPMI_Swivel"/>
</dbReference>
<dbReference type="InterPro" id="IPR000573">
    <property type="entry name" value="AconitaseA/IPMdHydase_ssu_swvl"/>
</dbReference>
<evidence type="ECO:0000256" key="10">
    <source>
        <dbReference type="ARBA" id="ARBA00023304"/>
    </source>
</evidence>
<feature type="domain" description="Aconitase A/isopropylmalate dehydratase small subunit swivel" evidence="11">
    <location>
        <begin position="5"/>
        <end position="119"/>
    </location>
</feature>
<dbReference type="PANTHER" id="PTHR43345">
    <property type="entry name" value="3-ISOPROPYLMALATE DEHYDRATASE SMALL SUBUNIT 2-RELATED-RELATED"/>
    <property type="match status" value="1"/>
</dbReference>
<dbReference type="UniPathway" id="UPA00048">
    <property type="reaction ID" value="UER00071"/>
</dbReference>
<dbReference type="AlphaFoldDB" id="A0A4Q1C4B0"/>